<reference evidence="2" key="1">
    <citation type="journal article" date="2022" name="Mol. Ecol. Resour.">
        <title>The genomes of chicory, endive, great burdock and yacon provide insights into Asteraceae palaeo-polyploidization history and plant inulin production.</title>
        <authorList>
            <person name="Fan W."/>
            <person name="Wang S."/>
            <person name="Wang H."/>
            <person name="Wang A."/>
            <person name="Jiang F."/>
            <person name="Liu H."/>
            <person name="Zhao H."/>
            <person name="Xu D."/>
            <person name="Zhang Y."/>
        </authorList>
    </citation>
    <scope>NUCLEOTIDE SEQUENCE [LARGE SCALE GENOMIC DNA]</scope>
    <source>
        <strain evidence="2">cv. Punajuju</strain>
    </source>
</reference>
<gene>
    <name evidence="1" type="ORF">L2E82_35727</name>
</gene>
<evidence type="ECO:0000313" key="2">
    <source>
        <dbReference type="Proteomes" id="UP001055811"/>
    </source>
</evidence>
<organism evidence="1 2">
    <name type="scientific">Cichorium intybus</name>
    <name type="common">Chicory</name>
    <dbReference type="NCBI Taxonomy" id="13427"/>
    <lineage>
        <taxon>Eukaryota</taxon>
        <taxon>Viridiplantae</taxon>
        <taxon>Streptophyta</taxon>
        <taxon>Embryophyta</taxon>
        <taxon>Tracheophyta</taxon>
        <taxon>Spermatophyta</taxon>
        <taxon>Magnoliopsida</taxon>
        <taxon>eudicotyledons</taxon>
        <taxon>Gunneridae</taxon>
        <taxon>Pentapetalae</taxon>
        <taxon>asterids</taxon>
        <taxon>campanulids</taxon>
        <taxon>Asterales</taxon>
        <taxon>Asteraceae</taxon>
        <taxon>Cichorioideae</taxon>
        <taxon>Cichorieae</taxon>
        <taxon>Cichoriinae</taxon>
        <taxon>Cichorium</taxon>
    </lineage>
</organism>
<proteinExistence type="predicted"/>
<keyword evidence="2" id="KW-1185">Reference proteome</keyword>
<accession>A0ACB9BPN0</accession>
<dbReference type="Proteomes" id="UP001055811">
    <property type="component" value="Linkage Group LG06"/>
</dbReference>
<comment type="caution">
    <text evidence="1">The sequence shown here is derived from an EMBL/GenBank/DDBJ whole genome shotgun (WGS) entry which is preliminary data.</text>
</comment>
<reference evidence="1 2" key="2">
    <citation type="journal article" date="2022" name="Mol. Ecol. Resour.">
        <title>The genomes of chicory, endive, great burdock and yacon provide insights into Asteraceae paleo-polyploidization history and plant inulin production.</title>
        <authorList>
            <person name="Fan W."/>
            <person name="Wang S."/>
            <person name="Wang H."/>
            <person name="Wang A."/>
            <person name="Jiang F."/>
            <person name="Liu H."/>
            <person name="Zhao H."/>
            <person name="Xu D."/>
            <person name="Zhang Y."/>
        </authorList>
    </citation>
    <scope>NUCLEOTIDE SEQUENCE [LARGE SCALE GENOMIC DNA]</scope>
    <source>
        <strain evidence="2">cv. Punajuju</strain>
        <tissue evidence="1">Leaves</tissue>
    </source>
</reference>
<sequence length="396" mass="43746">MASSISLASPILLVILFHLLLETDHTCFASNPTQKTPTGLRITLTRVGFGKNLPNSLHALNSLSEAENGAKHRPHSSITSRVRPHEDEYVMELTSGTPPVKFLAIMDTGSDLIWTKCKRKTSSSKRITQNYADGKSIKVTMVQELLTIGDGKSANVTFGCGMPGDKDNFMYDGVVGMGRGNLSLVSQLNESVFSYCLASPSEKGILLTGSEAVTSITNTNIQTTTFLTQGYGSYYYISLEGISVGQTRLPIDKSDFEIKEDNTGGMIIDSGTTFTYLEKGIIDMIETEFVKQTKLKLTKDGHPPYKGLNRCFNSPYDVKIIPKLVFHFSGANWDVPRENYIYEKKKGNACLAFIANDKKDAQKVSIFGNMQQQNMMVLYDLDKNSLSFKPAKCDQL</sequence>
<evidence type="ECO:0000313" key="1">
    <source>
        <dbReference type="EMBL" id="KAI3723963.1"/>
    </source>
</evidence>
<protein>
    <submittedName>
        <fullName evidence="1">Uncharacterized protein</fullName>
    </submittedName>
</protein>
<dbReference type="EMBL" id="CM042014">
    <property type="protein sequence ID" value="KAI3723963.1"/>
    <property type="molecule type" value="Genomic_DNA"/>
</dbReference>
<name>A0ACB9BPN0_CICIN</name>